<protein>
    <submittedName>
        <fullName evidence="7">(California timema) hypothetical protein</fullName>
    </submittedName>
</protein>
<comment type="subcellular location">
    <subcellularLocation>
        <location evidence="1">Membrane</location>
        <topology evidence="1">Single-pass membrane protein</topology>
    </subcellularLocation>
</comment>
<name>A0A7R9IWT2_TIMCA</name>
<dbReference type="PANTHER" id="PTHR43908:SF3">
    <property type="entry name" value="AT29763P-RELATED"/>
    <property type="match status" value="1"/>
</dbReference>
<accession>A0A7R9IWT2</accession>
<keyword evidence="4" id="KW-0472">Membrane</keyword>
<evidence type="ECO:0000256" key="3">
    <source>
        <dbReference type="ARBA" id="ARBA00022989"/>
    </source>
</evidence>
<feature type="region of interest" description="Disordered" evidence="5">
    <location>
        <begin position="1"/>
        <end position="31"/>
    </location>
</feature>
<dbReference type="GO" id="GO:0030544">
    <property type="term" value="F:Hsp70 protein binding"/>
    <property type="evidence" value="ECO:0007669"/>
    <property type="project" value="TreeGrafter"/>
</dbReference>
<dbReference type="PANTHER" id="PTHR43908">
    <property type="entry name" value="AT29763P-RELATED"/>
    <property type="match status" value="1"/>
</dbReference>
<dbReference type="PRINTS" id="PR00625">
    <property type="entry name" value="JDOMAIN"/>
</dbReference>
<dbReference type="Pfam" id="PF00226">
    <property type="entry name" value="DnaJ"/>
    <property type="match status" value="1"/>
</dbReference>
<sequence length="571" mass="64919">MKLPSRLFSTTNDGEFNSSLASLPRRRRGPGSFAVNAMEVNKDEAERCIEYAERFILEGKKDRAEKFLQKAERLFPTQKAQDLLARLSATGKSTSQQPSPEREEAPRKRRTNTTVPPRRDKEGKEENRSGMSGDYSKDQLEAVQRIKKCKDYYEILGVTKDATDGDLKKAYKKLALQLHPDKNKCPGAAEAFKVVKKDKIGEGKTTVIKRDKIGEAKTTVIKRDKIGEGKTTIGEGKTTVIKRDKIGEGTTTVIKRDKIGEAKTTVIKRDKIGEGKTTVIKRDKIGEGKTAVVKRDKIGEGTTTVIKRDKIGEGKTAVVKGDKIAIGNAVAVLTDVEKRKQYDTYGSDEERMAAQRHNHEYNREYNYTRGFEADITAEELFNMFFGGGIPNQNVYMRRNGRWQRSAEHPAPNREEIVLRVSHSSLMSSDRMKPGLGDWAQQASGYTVFLQMMPILLLIVLSMMSSFFISDPIYSLHASSKFPVKRNTLNLKVPYYVKENFHSEYQGSLRRLEISVEEEYVTNLRHACYREKNYKETMLWKARNFGDRDLYQKAQNIRMPSCDTLHELQSHT</sequence>
<dbReference type="EMBL" id="OE179253">
    <property type="protein sequence ID" value="CAD7568182.1"/>
    <property type="molecule type" value="Genomic_DNA"/>
</dbReference>
<keyword evidence="2" id="KW-0812">Transmembrane</keyword>
<gene>
    <name evidence="7" type="ORF">TCMB3V08_LOCUS953</name>
</gene>
<dbReference type="SUPFAM" id="SSF46565">
    <property type="entry name" value="Chaperone J-domain"/>
    <property type="match status" value="1"/>
</dbReference>
<dbReference type="SMART" id="SM00271">
    <property type="entry name" value="DnaJ"/>
    <property type="match status" value="1"/>
</dbReference>
<feature type="compositionally biased region" description="Polar residues" evidence="5">
    <location>
        <begin position="90"/>
        <end position="99"/>
    </location>
</feature>
<dbReference type="InterPro" id="IPR036869">
    <property type="entry name" value="J_dom_sf"/>
</dbReference>
<organism evidence="7">
    <name type="scientific">Timema californicum</name>
    <name type="common">California timema</name>
    <name type="synonym">Walking stick</name>
    <dbReference type="NCBI Taxonomy" id="61474"/>
    <lineage>
        <taxon>Eukaryota</taxon>
        <taxon>Metazoa</taxon>
        <taxon>Ecdysozoa</taxon>
        <taxon>Arthropoda</taxon>
        <taxon>Hexapoda</taxon>
        <taxon>Insecta</taxon>
        <taxon>Pterygota</taxon>
        <taxon>Neoptera</taxon>
        <taxon>Polyneoptera</taxon>
        <taxon>Phasmatodea</taxon>
        <taxon>Timematodea</taxon>
        <taxon>Timematoidea</taxon>
        <taxon>Timematidae</taxon>
        <taxon>Timema</taxon>
    </lineage>
</organism>
<reference evidence="7" key="1">
    <citation type="submission" date="2020-11" db="EMBL/GenBank/DDBJ databases">
        <authorList>
            <person name="Tran Van P."/>
        </authorList>
    </citation>
    <scope>NUCLEOTIDE SEQUENCE</scope>
</reference>
<proteinExistence type="predicted"/>
<feature type="compositionally biased region" description="Basic and acidic residues" evidence="5">
    <location>
        <begin position="117"/>
        <end position="128"/>
    </location>
</feature>
<dbReference type="Pfam" id="PF09320">
    <property type="entry name" value="DUF1977"/>
    <property type="match status" value="1"/>
</dbReference>
<dbReference type="GO" id="GO:0071218">
    <property type="term" value="P:cellular response to misfolded protein"/>
    <property type="evidence" value="ECO:0007669"/>
    <property type="project" value="TreeGrafter"/>
</dbReference>
<feature type="domain" description="J" evidence="6">
    <location>
        <begin position="151"/>
        <end position="227"/>
    </location>
</feature>
<evidence type="ECO:0000256" key="4">
    <source>
        <dbReference type="ARBA" id="ARBA00023136"/>
    </source>
</evidence>
<evidence type="ECO:0000256" key="1">
    <source>
        <dbReference type="ARBA" id="ARBA00004167"/>
    </source>
</evidence>
<dbReference type="InterPro" id="IPR051100">
    <property type="entry name" value="DnaJ_subfamily_B/C"/>
</dbReference>
<dbReference type="PROSITE" id="PS50076">
    <property type="entry name" value="DNAJ_2"/>
    <property type="match status" value="1"/>
</dbReference>
<evidence type="ECO:0000313" key="7">
    <source>
        <dbReference type="EMBL" id="CAD7568182.1"/>
    </source>
</evidence>
<feature type="compositionally biased region" description="Polar residues" evidence="5">
    <location>
        <begin position="7"/>
        <end position="21"/>
    </location>
</feature>
<dbReference type="InterPro" id="IPR015399">
    <property type="entry name" value="DUF1977_DnaJ-like"/>
</dbReference>
<dbReference type="Gene3D" id="1.10.287.110">
    <property type="entry name" value="DnaJ domain"/>
    <property type="match status" value="2"/>
</dbReference>
<evidence type="ECO:0000259" key="6">
    <source>
        <dbReference type="PROSITE" id="PS50076"/>
    </source>
</evidence>
<evidence type="ECO:0000256" key="5">
    <source>
        <dbReference type="SAM" id="MobiDB-lite"/>
    </source>
</evidence>
<dbReference type="AlphaFoldDB" id="A0A7R9IWT2"/>
<dbReference type="GO" id="GO:0005789">
    <property type="term" value="C:endoplasmic reticulum membrane"/>
    <property type="evidence" value="ECO:0007669"/>
    <property type="project" value="TreeGrafter"/>
</dbReference>
<dbReference type="InterPro" id="IPR001623">
    <property type="entry name" value="DnaJ_domain"/>
</dbReference>
<feature type="region of interest" description="Disordered" evidence="5">
    <location>
        <begin position="89"/>
        <end position="137"/>
    </location>
</feature>
<evidence type="ECO:0000256" key="2">
    <source>
        <dbReference type="ARBA" id="ARBA00022692"/>
    </source>
</evidence>
<dbReference type="CDD" id="cd06257">
    <property type="entry name" value="DnaJ"/>
    <property type="match status" value="1"/>
</dbReference>
<keyword evidence="3" id="KW-1133">Transmembrane helix</keyword>